<keyword evidence="4" id="KW-1185">Reference proteome</keyword>
<accession>A0A9W9X0G6</accession>
<reference evidence="3" key="1">
    <citation type="submission" date="2022-12" db="EMBL/GenBank/DDBJ databases">
        <authorList>
            <person name="Petersen C."/>
        </authorList>
    </citation>
    <scope>NUCLEOTIDE SEQUENCE</scope>
    <source>
        <strain evidence="3">IBT 17660</strain>
    </source>
</reference>
<dbReference type="EMBL" id="JAPWDO010000003">
    <property type="protein sequence ID" value="KAJ5479817.1"/>
    <property type="molecule type" value="Genomic_DNA"/>
</dbReference>
<gene>
    <name evidence="3" type="ORF">N7530_005326</name>
</gene>
<feature type="region of interest" description="Disordered" evidence="1">
    <location>
        <begin position="73"/>
        <end position="95"/>
    </location>
</feature>
<evidence type="ECO:0000313" key="3">
    <source>
        <dbReference type="EMBL" id="KAJ5479817.1"/>
    </source>
</evidence>
<sequence>MPAHRKVRRRHIDLEEPPTNVGDIGGIIHLSDLYIPERIPEFRAPSVHVYHEDQAHIQEHNANTTISDASTSALENADAHSQEHNSNTTTREASTGTLEDTKVHNQEHNANTTIFGAPIRSLEDAMIRQEKLGRVKLSSLGFYDRLLNTGLPGLYWASGAGYDKSYNIALSTLQRMVTHELQRKLVSNVKDIVRAHEVTETSMATAQDLLTQYTSAIRDYDFMTEKLAATAEIGERDPFLITTKDTLGKYVMKDASLTPRSKRLRSEDHDRYKHGLSILPGSSRNFHRRKSSASLLWNRLWMGLCGGLALIAYVTYRSAQRPSHNSGDG</sequence>
<dbReference type="Proteomes" id="UP001147760">
    <property type="component" value="Unassembled WGS sequence"/>
</dbReference>
<evidence type="ECO:0000256" key="1">
    <source>
        <dbReference type="SAM" id="MobiDB-lite"/>
    </source>
</evidence>
<protein>
    <submittedName>
        <fullName evidence="3">Uncharacterized protein</fullName>
    </submittedName>
</protein>
<comment type="caution">
    <text evidence="3">The sequence shown here is derived from an EMBL/GenBank/DDBJ whole genome shotgun (WGS) entry which is preliminary data.</text>
</comment>
<dbReference type="OrthoDB" id="3546297at2759"/>
<dbReference type="AlphaFoldDB" id="A0A9W9X0G6"/>
<keyword evidence="2" id="KW-0812">Transmembrane</keyword>
<evidence type="ECO:0000313" key="4">
    <source>
        <dbReference type="Proteomes" id="UP001147760"/>
    </source>
</evidence>
<evidence type="ECO:0000256" key="2">
    <source>
        <dbReference type="SAM" id="Phobius"/>
    </source>
</evidence>
<keyword evidence="2" id="KW-0472">Membrane</keyword>
<reference evidence="3" key="2">
    <citation type="journal article" date="2023" name="IMA Fungus">
        <title>Comparative genomic study of the Penicillium genus elucidates a diverse pangenome and 15 lateral gene transfer events.</title>
        <authorList>
            <person name="Petersen C."/>
            <person name="Sorensen T."/>
            <person name="Nielsen M.R."/>
            <person name="Sondergaard T.E."/>
            <person name="Sorensen J.L."/>
            <person name="Fitzpatrick D.A."/>
            <person name="Frisvad J.C."/>
            <person name="Nielsen K.L."/>
        </authorList>
    </citation>
    <scope>NUCLEOTIDE SEQUENCE</scope>
    <source>
        <strain evidence="3">IBT 17660</strain>
    </source>
</reference>
<keyword evidence="2" id="KW-1133">Transmembrane helix</keyword>
<proteinExistence type="predicted"/>
<feature type="transmembrane region" description="Helical" evidence="2">
    <location>
        <begin position="296"/>
        <end position="316"/>
    </location>
</feature>
<organism evidence="3 4">
    <name type="scientific">Penicillium desertorum</name>
    <dbReference type="NCBI Taxonomy" id="1303715"/>
    <lineage>
        <taxon>Eukaryota</taxon>
        <taxon>Fungi</taxon>
        <taxon>Dikarya</taxon>
        <taxon>Ascomycota</taxon>
        <taxon>Pezizomycotina</taxon>
        <taxon>Eurotiomycetes</taxon>
        <taxon>Eurotiomycetidae</taxon>
        <taxon>Eurotiales</taxon>
        <taxon>Aspergillaceae</taxon>
        <taxon>Penicillium</taxon>
    </lineage>
</organism>
<name>A0A9W9X0G6_9EURO</name>
<feature type="compositionally biased region" description="Polar residues" evidence="1">
    <location>
        <begin position="84"/>
        <end position="95"/>
    </location>
</feature>